<keyword evidence="1" id="KW-0812">Transmembrane</keyword>
<comment type="caution">
    <text evidence="2">The sequence shown here is derived from an EMBL/GenBank/DDBJ whole genome shotgun (WGS) entry which is preliminary data.</text>
</comment>
<keyword evidence="3" id="KW-1185">Reference proteome</keyword>
<reference evidence="2 3" key="1">
    <citation type="submission" date="2019-09" db="EMBL/GenBank/DDBJ databases">
        <title>Bifidobacterium canis sp. nov., isolated from the digestive tract of German Shepherd dog puppy.</title>
        <authorList>
            <person name="Bunesova V."/>
        </authorList>
    </citation>
    <scope>NUCLEOTIDE SEQUENCE [LARGE SCALE GENOMIC DNA]</scope>
    <source>
        <strain evidence="2 3">GSD1FS</strain>
    </source>
</reference>
<protein>
    <submittedName>
        <fullName evidence="2">YwiC-like protein</fullName>
    </submittedName>
</protein>
<feature type="transmembrane region" description="Helical" evidence="1">
    <location>
        <begin position="137"/>
        <end position="161"/>
    </location>
</feature>
<feature type="transmembrane region" description="Helical" evidence="1">
    <location>
        <begin position="173"/>
        <end position="191"/>
    </location>
</feature>
<keyword evidence="1" id="KW-0472">Membrane</keyword>
<evidence type="ECO:0000313" key="3">
    <source>
        <dbReference type="Proteomes" id="UP000487882"/>
    </source>
</evidence>
<accession>A0A7K1J5T4</accession>
<dbReference type="AlphaFoldDB" id="A0A7K1J5T4"/>
<feature type="transmembrane region" description="Helical" evidence="1">
    <location>
        <begin position="58"/>
        <end position="78"/>
    </location>
</feature>
<gene>
    <name evidence="2" type="ORF">GSD1FS_1368</name>
</gene>
<dbReference type="Proteomes" id="UP000487882">
    <property type="component" value="Unassembled WGS sequence"/>
</dbReference>
<dbReference type="InterPro" id="IPR025576">
    <property type="entry name" value="YwiC"/>
</dbReference>
<feature type="transmembrane region" description="Helical" evidence="1">
    <location>
        <begin position="112"/>
        <end position="130"/>
    </location>
</feature>
<dbReference type="EMBL" id="WNLP01000006">
    <property type="protein sequence ID" value="MUH60023.1"/>
    <property type="molecule type" value="Genomic_DNA"/>
</dbReference>
<dbReference type="Pfam" id="PF14256">
    <property type="entry name" value="YwiC"/>
    <property type="match status" value="1"/>
</dbReference>
<evidence type="ECO:0000256" key="1">
    <source>
        <dbReference type="SAM" id="Phobius"/>
    </source>
</evidence>
<feature type="transmembrane region" description="Helical" evidence="1">
    <location>
        <begin position="35"/>
        <end position="52"/>
    </location>
</feature>
<organism evidence="2 3">
    <name type="scientific">Bifidobacterium canis</name>
    <dbReference type="NCBI Taxonomy" id="2610880"/>
    <lineage>
        <taxon>Bacteria</taxon>
        <taxon>Bacillati</taxon>
        <taxon>Actinomycetota</taxon>
        <taxon>Actinomycetes</taxon>
        <taxon>Bifidobacteriales</taxon>
        <taxon>Bifidobacteriaceae</taxon>
        <taxon>Bifidobacterium</taxon>
    </lineage>
</organism>
<proteinExistence type="predicted"/>
<sequence length="277" mass="30424">MSARVHVSLDAMADQTNRPTRRTLKLRDWISTEPGAWVIVLMPALTAFIAGGPSWNSVWLVVLWCLCYCVQFCAARFAKSRGRARYRAPMLTYAALLAILGVPFLLKFPEILWWAPLFAVLFAGSLICSYNRAEHSIIANLCAVLASSAMAIPVTCLGSHLSRPFQEMLPARGVEIACAYALVLFASVLYVKTMIRERGNSRYLAASWAWHALITAVGFCFSLIYGILGVILLARAIIVPLATRNLKQTVKVAGISECVSSLISFSLITYAAMTLPM</sequence>
<feature type="transmembrane region" description="Helical" evidence="1">
    <location>
        <begin position="212"/>
        <end position="238"/>
    </location>
</feature>
<evidence type="ECO:0000313" key="2">
    <source>
        <dbReference type="EMBL" id="MUH60023.1"/>
    </source>
</evidence>
<feature type="transmembrane region" description="Helical" evidence="1">
    <location>
        <begin position="90"/>
        <end position="106"/>
    </location>
</feature>
<keyword evidence="1" id="KW-1133">Transmembrane helix</keyword>
<name>A0A7K1J5T4_9BIFI</name>
<feature type="transmembrane region" description="Helical" evidence="1">
    <location>
        <begin position="250"/>
        <end position="273"/>
    </location>
</feature>